<evidence type="ECO:0000313" key="2">
    <source>
        <dbReference type="Proteomes" id="UP000241364"/>
    </source>
</evidence>
<gene>
    <name evidence="1" type="primary">g538c</name>
</gene>
<dbReference type="InterPro" id="IPR009091">
    <property type="entry name" value="RCC1/BLIP-II"/>
</dbReference>
<evidence type="ECO:0000313" key="1">
    <source>
        <dbReference type="EMBL" id="SOK59346.1"/>
    </source>
</evidence>
<organism evidence="1 2">
    <name type="scientific">Yersinia phage fHe-Yen9-03</name>
    <dbReference type="NCBI Taxonomy" id="2052743"/>
    <lineage>
        <taxon>Viruses</taxon>
        <taxon>Duplodnaviria</taxon>
        <taxon>Heunggongvirae</taxon>
        <taxon>Uroviricota</taxon>
        <taxon>Caudoviricetes</taxon>
        <taxon>Eneladusvirus</taxon>
        <taxon>Eneladusvirus Yen904</taxon>
    </lineage>
</organism>
<dbReference type="GO" id="GO:0005085">
    <property type="term" value="F:guanyl-nucleotide exchange factor activity"/>
    <property type="evidence" value="ECO:0007669"/>
    <property type="project" value="TreeGrafter"/>
</dbReference>
<name>A0A2C9CZX4_9CAUD</name>
<reference evidence="2" key="1">
    <citation type="submission" date="2017-10" db="EMBL/GenBank/DDBJ databases">
        <authorList>
            <person name="Skurnik M."/>
        </authorList>
    </citation>
    <scope>NUCLEOTIDE SEQUENCE [LARGE SCALE GENOMIC DNA]</scope>
    <source>
        <strain evidence="2">fHe-Yen9-03</strain>
    </source>
</reference>
<sequence>MLPFSIINHYGNIIIKSQIKKIVSSYQTIALLYSNGNLYMRGTNQLRAFGIDHASDSLNWVLVKTGVDDVWVGPTHTIIRTSTGEYQCAGYFRPLGYDDSPQGKLWVRYDKLYTLTSTPETTVKQICCGTNSTFILLTNGILYGIGFNNQYWLGADSTYRTTYTQSLSNVRSVQHNTNASFAITNDNKLYGTGNSNNGKLGTNTNTIQQGWTQIALPSPYTYPIQAKEHPTHSLLYASTDSTMQDTRILFCGNTSANPGGRIPAWPNNTVFVFTIGNGGQNGSVQDFATGIVQTVSQTLKSFYYNNSSLYGAGLAGYQMGSSTDRSTGFSTFNLGTEIGSISSAHVVNGCTFILSNNTVYGCGTSTWLGINTYDFIIVSTPE</sequence>
<dbReference type="InterPro" id="IPR051553">
    <property type="entry name" value="Ran_GTPase-activating"/>
</dbReference>
<dbReference type="EMBL" id="LT960552">
    <property type="protein sequence ID" value="SOK59346.1"/>
    <property type="molecule type" value="Genomic_DNA"/>
</dbReference>
<dbReference type="Proteomes" id="UP000241364">
    <property type="component" value="Chromosome i"/>
</dbReference>
<dbReference type="SUPFAM" id="SSF50985">
    <property type="entry name" value="RCC1/BLIP-II"/>
    <property type="match status" value="1"/>
</dbReference>
<accession>A0A2C9CZX4</accession>
<proteinExistence type="predicted"/>
<protein>
    <submittedName>
        <fullName evidence="1">X-linked retinitis pigmentosa GTPase regulator</fullName>
    </submittedName>
</protein>
<dbReference type="Gene3D" id="2.130.10.30">
    <property type="entry name" value="Regulator of chromosome condensation 1/beta-lactamase-inhibitor protein II"/>
    <property type="match status" value="1"/>
</dbReference>
<dbReference type="PANTHER" id="PTHR45982">
    <property type="entry name" value="REGULATOR OF CHROMOSOME CONDENSATION"/>
    <property type="match status" value="1"/>
</dbReference>
<dbReference type="PANTHER" id="PTHR45982:SF1">
    <property type="entry name" value="REGULATOR OF CHROMOSOME CONDENSATION"/>
    <property type="match status" value="1"/>
</dbReference>